<evidence type="ECO:0000256" key="1">
    <source>
        <dbReference type="SAM" id="SignalP"/>
    </source>
</evidence>
<sequence length="360" mass="41143">MLLVLGWYFAVPVPVRGWIPVNGRRTENRYLKATRQKACTYLARIGIMMATLPTPTPTPGVKTQIPILSVPDIVQNRLPTEFDPKKDLTPEQLTMLEEFRAQLPELLISRELIENAEDDDEDMAQLTDEEIAEIRKEEEVWTDDAFDRLEATLKWRRTYKPHKITPDDIVEESLTGKIYVNGFDQIGRPILYLCPKRENTKNHDQQLKHTVFVMETAIKMMSKGVEQVIIAIDYEGVSMRTAPPLAITRRFLDTIGAHYPERMGIGFVVNPSWYLWIALGLASPFMDPVTKAKINFVSLSGKANKSKESTADGTGSWTSLQKYIDNELLDAMFGGDYAFEWHHPTYWSYISALRSDVVKQ</sequence>
<keyword evidence="4" id="KW-1185">Reference proteome</keyword>
<protein>
    <recommendedName>
        <fullName evidence="2">CRAL-TRIO domain-containing protein</fullName>
    </recommendedName>
</protein>
<evidence type="ECO:0000259" key="2">
    <source>
        <dbReference type="PROSITE" id="PS50191"/>
    </source>
</evidence>
<dbReference type="InterPro" id="IPR036273">
    <property type="entry name" value="CRAL/TRIO_N_dom_sf"/>
</dbReference>
<keyword evidence="1" id="KW-0732">Signal</keyword>
<dbReference type="PANTHER" id="PTHR45824">
    <property type="entry name" value="GH16843P"/>
    <property type="match status" value="1"/>
</dbReference>
<dbReference type="AlphaFoldDB" id="A0A507C9P9"/>
<comment type="caution">
    <text evidence="3">The sequence shown here is derived from an EMBL/GenBank/DDBJ whole genome shotgun (WGS) entry which is preliminary data.</text>
</comment>
<dbReference type="EMBL" id="QEAO01000001">
    <property type="protein sequence ID" value="TPX38310.1"/>
    <property type="molecule type" value="Genomic_DNA"/>
</dbReference>
<dbReference type="SMART" id="SM00516">
    <property type="entry name" value="SEC14"/>
    <property type="match status" value="1"/>
</dbReference>
<dbReference type="PANTHER" id="PTHR45824:SF29">
    <property type="entry name" value="GH16843P"/>
    <property type="match status" value="1"/>
</dbReference>
<dbReference type="SUPFAM" id="SSF46938">
    <property type="entry name" value="CRAL/TRIO N-terminal domain"/>
    <property type="match status" value="1"/>
</dbReference>
<feature type="chain" id="PRO_5021358442" description="CRAL-TRIO domain-containing protein" evidence="1">
    <location>
        <begin position="18"/>
        <end position="360"/>
    </location>
</feature>
<dbReference type="Pfam" id="PF00650">
    <property type="entry name" value="CRAL_TRIO"/>
    <property type="match status" value="1"/>
</dbReference>
<dbReference type="CDD" id="cd00170">
    <property type="entry name" value="SEC14"/>
    <property type="match status" value="1"/>
</dbReference>
<dbReference type="SUPFAM" id="SSF52087">
    <property type="entry name" value="CRAL/TRIO domain"/>
    <property type="match status" value="1"/>
</dbReference>
<dbReference type="Gene3D" id="3.40.525.10">
    <property type="entry name" value="CRAL-TRIO lipid binding domain"/>
    <property type="match status" value="1"/>
</dbReference>
<dbReference type="PROSITE" id="PS50191">
    <property type="entry name" value="CRAL_TRIO"/>
    <property type="match status" value="1"/>
</dbReference>
<dbReference type="RefSeq" id="XP_031028024.1">
    <property type="nucleotide sequence ID" value="XM_031166061.1"/>
</dbReference>
<dbReference type="OrthoDB" id="75724at2759"/>
<reference evidence="3 4" key="1">
    <citation type="journal article" date="2019" name="Sci. Rep.">
        <title>Comparative genomics of chytrid fungi reveal insights into the obligate biotrophic and pathogenic lifestyle of Synchytrium endobioticum.</title>
        <authorList>
            <person name="van de Vossenberg B.T.L.H."/>
            <person name="Warris S."/>
            <person name="Nguyen H.D.T."/>
            <person name="van Gent-Pelzer M.P.E."/>
            <person name="Joly D.L."/>
            <person name="van de Geest H.C."/>
            <person name="Bonants P.J.M."/>
            <person name="Smith D.S."/>
            <person name="Levesque C.A."/>
            <person name="van der Lee T.A.J."/>
        </authorList>
    </citation>
    <scope>NUCLEOTIDE SEQUENCE [LARGE SCALE GENOMIC DNA]</scope>
    <source>
        <strain evidence="3 4">JEL517</strain>
    </source>
</reference>
<dbReference type="GO" id="GO:0008526">
    <property type="term" value="F:phosphatidylinositol transfer activity"/>
    <property type="evidence" value="ECO:0007669"/>
    <property type="project" value="TreeGrafter"/>
</dbReference>
<feature type="domain" description="CRAL-TRIO" evidence="2">
    <location>
        <begin position="166"/>
        <end position="341"/>
    </location>
</feature>
<dbReference type="InterPro" id="IPR052578">
    <property type="entry name" value="PI_Transfer_CRAL-TRIO"/>
</dbReference>
<dbReference type="InterPro" id="IPR036865">
    <property type="entry name" value="CRAL-TRIO_dom_sf"/>
</dbReference>
<gene>
    <name evidence="3" type="ORF">SmJEL517_g00131</name>
</gene>
<evidence type="ECO:0000313" key="3">
    <source>
        <dbReference type="EMBL" id="TPX38310.1"/>
    </source>
</evidence>
<proteinExistence type="predicted"/>
<accession>A0A507C9P9</accession>
<dbReference type="STRING" id="1806994.A0A507C9P9"/>
<dbReference type="InterPro" id="IPR001251">
    <property type="entry name" value="CRAL-TRIO_dom"/>
</dbReference>
<dbReference type="GeneID" id="42001358"/>
<dbReference type="Proteomes" id="UP000319731">
    <property type="component" value="Unassembled WGS sequence"/>
</dbReference>
<organism evidence="3 4">
    <name type="scientific">Synchytrium microbalum</name>
    <dbReference type="NCBI Taxonomy" id="1806994"/>
    <lineage>
        <taxon>Eukaryota</taxon>
        <taxon>Fungi</taxon>
        <taxon>Fungi incertae sedis</taxon>
        <taxon>Chytridiomycota</taxon>
        <taxon>Chytridiomycota incertae sedis</taxon>
        <taxon>Chytridiomycetes</taxon>
        <taxon>Synchytriales</taxon>
        <taxon>Synchytriaceae</taxon>
        <taxon>Synchytrium</taxon>
    </lineage>
</organism>
<evidence type="ECO:0000313" key="4">
    <source>
        <dbReference type="Proteomes" id="UP000319731"/>
    </source>
</evidence>
<name>A0A507C9P9_9FUNG</name>
<feature type="signal peptide" evidence="1">
    <location>
        <begin position="1"/>
        <end position="17"/>
    </location>
</feature>